<dbReference type="Pfam" id="PF01418">
    <property type="entry name" value="HTH_6"/>
    <property type="match status" value="1"/>
</dbReference>
<dbReference type="PROSITE" id="PS51464">
    <property type="entry name" value="SIS"/>
    <property type="match status" value="1"/>
</dbReference>
<evidence type="ECO:0000256" key="1">
    <source>
        <dbReference type="ARBA" id="ARBA00023015"/>
    </source>
</evidence>
<dbReference type="SUPFAM" id="SSF46689">
    <property type="entry name" value="Homeodomain-like"/>
    <property type="match status" value="1"/>
</dbReference>
<evidence type="ECO:0000313" key="7">
    <source>
        <dbReference type="Proteomes" id="UP000324065"/>
    </source>
</evidence>
<keyword evidence="1" id="KW-0805">Transcription regulation</keyword>
<evidence type="ECO:0000256" key="3">
    <source>
        <dbReference type="ARBA" id="ARBA00023163"/>
    </source>
</evidence>
<keyword evidence="3" id="KW-0804">Transcription</keyword>
<feature type="domain" description="SIS" evidence="5">
    <location>
        <begin position="162"/>
        <end position="304"/>
    </location>
</feature>
<dbReference type="EMBL" id="VWPJ01000011">
    <property type="protein sequence ID" value="KAA5605167.1"/>
    <property type="molecule type" value="Genomic_DNA"/>
</dbReference>
<feature type="domain" description="HTH rpiR-type" evidence="4">
    <location>
        <begin position="32"/>
        <end position="108"/>
    </location>
</feature>
<dbReference type="InterPro" id="IPR001347">
    <property type="entry name" value="SIS_dom"/>
</dbReference>
<dbReference type="InterPro" id="IPR035472">
    <property type="entry name" value="RpiR-like_SIS"/>
</dbReference>
<dbReference type="InterPro" id="IPR046348">
    <property type="entry name" value="SIS_dom_sf"/>
</dbReference>
<accession>A0A5M6IB28</accession>
<dbReference type="GO" id="GO:1901135">
    <property type="term" value="P:carbohydrate derivative metabolic process"/>
    <property type="evidence" value="ECO:0007669"/>
    <property type="project" value="InterPro"/>
</dbReference>
<dbReference type="InterPro" id="IPR047640">
    <property type="entry name" value="RpiR-like"/>
</dbReference>
<dbReference type="PANTHER" id="PTHR30514:SF18">
    <property type="entry name" value="RPIR-FAMILY TRANSCRIPTIONAL REGULATOR"/>
    <property type="match status" value="1"/>
</dbReference>
<dbReference type="GO" id="GO:0003700">
    <property type="term" value="F:DNA-binding transcription factor activity"/>
    <property type="evidence" value="ECO:0007669"/>
    <property type="project" value="InterPro"/>
</dbReference>
<keyword evidence="2" id="KW-0238">DNA-binding</keyword>
<evidence type="ECO:0000313" key="6">
    <source>
        <dbReference type="EMBL" id="KAA5605167.1"/>
    </source>
</evidence>
<dbReference type="GO" id="GO:0003677">
    <property type="term" value="F:DNA binding"/>
    <property type="evidence" value="ECO:0007669"/>
    <property type="project" value="UniProtKB-KW"/>
</dbReference>
<dbReference type="PANTHER" id="PTHR30514">
    <property type="entry name" value="GLUCOKINASE"/>
    <property type="match status" value="1"/>
</dbReference>
<protein>
    <submittedName>
        <fullName evidence="6">MurR/RpiR family transcriptional regulator</fullName>
    </submittedName>
</protein>
<gene>
    <name evidence="6" type="ORF">F1188_12885</name>
</gene>
<dbReference type="OrthoDB" id="9814676at2"/>
<dbReference type="Pfam" id="PF01380">
    <property type="entry name" value="SIS"/>
    <property type="match status" value="1"/>
</dbReference>
<dbReference type="Gene3D" id="3.40.50.10490">
    <property type="entry name" value="Glucose-6-phosphate isomerase like protein, domain 1"/>
    <property type="match status" value="1"/>
</dbReference>
<dbReference type="SUPFAM" id="SSF53697">
    <property type="entry name" value="SIS domain"/>
    <property type="match status" value="1"/>
</dbReference>
<sequence length="329" mass="35272">MTEHTKPEDEANAGALAQAPTAAGMPDTGPLADIAARVQRAHAGLSPQLRQAARYILAHPEDVALTSMRRLADHAGVKPSTMVRLARALDFDGYEALREPYRAWLRGGEGAYLARARTLQARQAGAVGDAAHAALLEDMLSADVAAQREGLHPANARALYRACDRIRAARTVYVLGLRSCHALAHLFHYAYSLVYDNSVLVDAADGTLFDRLARIGPEDVVLSISFRPYTEGTVQATAFAVAKGARVVALTDSLVSPLAAEATQTIVIDTASPSYFQSLVPALAQVQALLALIVAAGGEDALNAIDRMERDLDAIGAYWTEPKRRRRTP</sequence>
<evidence type="ECO:0000259" key="4">
    <source>
        <dbReference type="PROSITE" id="PS51071"/>
    </source>
</evidence>
<dbReference type="InterPro" id="IPR000281">
    <property type="entry name" value="HTH_RpiR"/>
</dbReference>
<dbReference type="InterPro" id="IPR009057">
    <property type="entry name" value="Homeodomain-like_sf"/>
</dbReference>
<dbReference type="Proteomes" id="UP000324065">
    <property type="component" value="Unassembled WGS sequence"/>
</dbReference>
<dbReference type="AlphaFoldDB" id="A0A5M6IB28"/>
<comment type="caution">
    <text evidence="6">The sequence shown here is derived from an EMBL/GenBank/DDBJ whole genome shotgun (WGS) entry which is preliminary data.</text>
</comment>
<name>A0A5M6IB28_9PROT</name>
<keyword evidence="7" id="KW-1185">Reference proteome</keyword>
<dbReference type="PROSITE" id="PS51071">
    <property type="entry name" value="HTH_RPIR"/>
    <property type="match status" value="1"/>
</dbReference>
<dbReference type="CDD" id="cd05013">
    <property type="entry name" value="SIS_RpiR"/>
    <property type="match status" value="1"/>
</dbReference>
<proteinExistence type="predicted"/>
<evidence type="ECO:0000259" key="5">
    <source>
        <dbReference type="PROSITE" id="PS51464"/>
    </source>
</evidence>
<dbReference type="GO" id="GO:0097367">
    <property type="term" value="F:carbohydrate derivative binding"/>
    <property type="evidence" value="ECO:0007669"/>
    <property type="project" value="InterPro"/>
</dbReference>
<dbReference type="RefSeq" id="WP_150062837.1">
    <property type="nucleotide sequence ID" value="NZ_JACHII010000009.1"/>
</dbReference>
<dbReference type="Gene3D" id="1.10.10.10">
    <property type="entry name" value="Winged helix-like DNA-binding domain superfamily/Winged helix DNA-binding domain"/>
    <property type="match status" value="1"/>
</dbReference>
<evidence type="ECO:0000256" key="2">
    <source>
        <dbReference type="ARBA" id="ARBA00023125"/>
    </source>
</evidence>
<organism evidence="6 7">
    <name type="scientific">Roseospira marina</name>
    <dbReference type="NCBI Taxonomy" id="140057"/>
    <lineage>
        <taxon>Bacteria</taxon>
        <taxon>Pseudomonadati</taxon>
        <taxon>Pseudomonadota</taxon>
        <taxon>Alphaproteobacteria</taxon>
        <taxon>Rhodospirillales</taxon>
        <taxon>Rhodospirillaceae</taxon>
        <taxon>Roseospira</taxon>
    </lineage>
</organism>
<dbReference type="InterPro" id="IPR036388">
    <property type="entry name" value="WH-like_DNA-bd_sf"/>
</dbReference>
<reference evidence="6 7" key="1">
    <citation type="submission" date="2019-09" db="EMBL/GenBank/DDBJ databases">
        <title>Genome sequence of Roseospira marina, one of the more divergent members of the non-sulfur purple photosynthetic bacterial family, the Rhodospirillaceae.</title>
        <authorList>
            <person name="Meyer T."/>
            <person name="Kyndt J."/>
        </authorList>
    </citation>
    <scope>NUCLEOTIDE SEQUENCE [LARGE SCALE GENOMIC DNA]</scope>
    <source>
        <strain evidence="6 7">DSM 15113</strain>
    </source>
</reference>